<dbReference type="PROSITE" id="PS00455">
    <property type="entry name" value="AMP_BINDING"/>
    <property type="match status" value="1"/>
</dbReference>
<dbReference type="InterPro" id="IPR050237">
    <property type="entry name" value="ATP-dep_AMP-bd_enzyme"/>
</dbReference>
<dbReference type="Pfam" id="PF00501">
    <property type="entry name" value="AMP-binding"/>
    <property type="match status" value="2"/>
</dbReference>
<feature type="domain" description="AMP-binding enzyme C-terminal" evidence="3">
    <location>
        <begin position="418"/>
        <end position="490"/>
    </location>
</feature>
<name>A0A9X3NLI6_9ACTN</name>
<dbReference type="InterPro" id="IPR042099">
    <property type="entry name" value="ANL_N_sf"/>
</dbReference>
<dbReference type="InterPro" id="IPR045851">
    <property type="entry name" value="AMP-bd_C_sf"/>
</dbReference>
<feature type="domain" description="AMP-dependent synthetase/ligase" evidence="2">
    <location>
        <begin position="9"/>
        <end position="173"/>
    </location>
</feature>
<reference evidence="4" key="1">
    <citation type="submission" date="2021-10" db="EMBL/GenBank/DDBJ databases">
        <title>Streptomonospora sp. nov., isolated from mangrove soil.</title>
        <authorList>
            <person name="Chen X."/>
            <person name="Ge X."/>
            <person name="Liu W."/>
        </authorList>
    </citation>
    <scope>NUCLEOTIDE SEQUENCE</scope>
    <source>
        <strain evidence="4">S1-112</strain>
    </source>
</reference>
<comment type="caution">
    <text evidence="4">The sequence shown here is derived from an EMBL/GenBank/DDBJ whole genome shotgun (WGS) entry which is preliminary data.</text>
</comment>
<evidence type="ECO:0000256" key="1">
    <source>
        <dbReference type="SAM" id="MobiDB-lite"/>
    </source>
</evidence>
<evidence type="ECO:0000313" key="4">
    <source>
        <dbReference type="EMBL" id="MDA0564241.1"/>
    </source>
</evidence>
<accession>A0A9X3NLI6</accession>
<protein>
    <submittedName>
        <fullName evidence="4">AMP-binding protein</fullName>
    </submittedName>
</protein>
<dbReference type="PANTHER" id="PTHR43767:SF1">
    <property type="entry name" value="NONRIBOSOMAL PEPTIDE SYNTHASE PES1 (EUROFUNG)-RELATED"/>
    <property type="match status" value="1"/>
</dbReference>
<dbReference type="InterPro" id="IPR000873">
    <property type="entry name" value="AMP-dep_synth/lig_dom"/>
</dbReference>
<sequence length="507" mass="53408">MTPLIAELERDPTRVVLHDRRGDLTAGQALDTVRRLARALADLGHGPGRIAALVGPLSSRLHLAANAVELTGGGQVEIPDTLPFTDQAGLITECGAALALADPGAVRRTRLPDIAALPGVRLLALGPGPAGTDLLDTAAGLPAAPFPPRARPGDPNRITLTGGTTGRAKPVLRRFRAGPPRTAPGVAELLAGDTPPRLLKTGRLTGLGRALGDAAVAAGGQLITLPWFDPPEVAAVLAGQRATHLVLSPYELRLLLDHLDTSAAAPRFPHLRSVLSSTAATSPALLSRAVARFGPIVRPGYGQTEAGSVARLEPADYADGSFDVRRSVGRPLPGVRVEVRDPRGRPREPGGRGEIWVHSPTLTTEYWKRPEATAHALRDGWLRTGDVGFLDRSGRLTVLGRAGEAMEVDGEAVFAGEVDPWLQEHPAVLESATFDTPDGAGGTALRTAVVAAPGAAGNVGEPELRAWLARRLDPRRVPASVLFVPHIPLTYANEPCRDTLRKWFAAR</sequence>
<dbReference type="GO" id="GO:0016878">
    <property type="term" value="F:acid-thiol ligase activity"/>
    <property type="evidence" value="ECO:0007669"/>
    <property type="project" value="UniProtKB-ARBA"/>
</dbReference>
<dbReference type="InterPro" id="IPR025110">
    <property type="entry name" value="AMP-bd_C"/>
</dbReference>
<dbReference type="CDD" id="cd04433">
    <property type="entry name" value="AFD_class_I"/>
    <property type="match status" value="1"/>
</dbReference>
<evidence type="ECO:0000259" key="3">
    <source>
        <dbReference type="Pfam" id="PF13193"/>
    </source>
</evidence>
<evidence type="ECO:0000259" key="2">
    <source>
        <dbReference type="Pfam" id="PF00501"/>
    </source>
</evidence>
<proteinExistence type="predicted"/>
<dbReference type="InterPro" id="IPR020845">
    <property type="entry name" value="AMP-binding_CS"/>
</dbReference>
<feature type="region of interest" description="Disordered" evidence="1">
    <location>
        <begin position="145"/>
        <end position="165"/>
    </location>
</feature>
<dbReference type="Gene3D" id="3.30.300.30">
    <property type="match status" value="1"/>
</dbReference>
<dbReference type="AlphaFoldDB" id="A0A9X3NLI6"/>
<dbReference type="SUPFAM" id="SSF56801">
    <property type="entry name" value="Acetyl-CoA synthetase-like"/>
    <property type="match status" value="1"/>
</dbReference>
<dbReference type="RefSeq" id="WP_270071529.1">
    <property type="nucleotide sequence ID" value="NZ_JAJAQC010000009.1"/>
</dbReference>
<dbReference type="Proteomes" id="UP001140076">
    <property type="component" value="Unassembled WGS sequence"/>
</dbReference>
<keyword evidence="5" id="KW-1185">Reference proteome</keyword>
<dbReference type="Pfam" id="PF13193">
    <property type="entry name" value="AMP-binding_C"/>
    <property type="match status" value="1"/>
</dbReference>
<organism evidence="4 5">
    <name type="scientific">Streptomonospora mangrovi</name>
    <dbReference type="NCBI Taxonomy" id="2883123"/>
    <lineage>
        <taxon>Bacteria</taxon>
        <taxon>Bacillati</taxon>
        <taxon>Actinomycetota</taxon>
        <taxon>Actinomycetes</taxon>
        <taxon>Streptosporangiales</taxon>
        <taxon>Nocardiopsidaceae</taxon>
        <taxon>Streptomonospora</taxon>
    </lineage>
</organism>
<dbReference type="Gene3D" id="3.40.50.12780">
    <property type="entry name" value="N-terminal domain of ligase-like"/>
    <property type="match status" value="1"/>
</dbReference>
<dbReference type="PANTHER" id="PTHR43767">
    <property type="entry name" value="LONG-CHAIN-FATTY-ACID--COA LIGASE"/>
    <property type="match status" value="1"/>
</dbReference>
<evidence type="ECO:0000313" key="5">
    <source>
        <dbReference type="Proteomes" id="UP001140076"/>
    </source>
</evidence>
<feature type="domain" description="AMP-dependent synthetase/ligase" evidence="2">
    <location>
        <begin position="215"/>
        <end position="367"/>
    </location>
</feature>
<gene>
    <name evidence="4" type="ORF">LG943_07870</name>
</gene>
<dbReference type="EMBL" id="JAJAQC010000009">
    <property type="protein sequence ID" value="MDA0564241.1"/>
    <property type="molecule type" value="Genomic_DNA"/>
</dbReference>